<dbReference type="GO" id="GO:0006260">
    <property type="term" value="P:DNA replication"/>
    <property type="evidence" value="ECO:0007669"/>
    <property type="project" value="UniProtKB-KW"/>
</dbReference>
<dbReference type="GO" id="GO:0000724">
    <property type="term" value="P:double-strand break repair via homologous recombination"/>
    <property type="evidence" value="ECO:0007669"/>
    <property type="project" value="EnsemblFungi"/>
</dbReference>
<evidence type="ECO:0000256" key="5">
    <source>
        <dbReference type="ARBA" id="ARBA00022771"/>
    </source>
</evidence>
<reference evidence="14 15" key="1">
    <citation type="journal article" date="2007" name="Nat. Biotechnol.">
        <title>Genome sequence of the lignocellulose-bioconverting and xylose-fermenting yeast Pichia stipitis.</title>
        <authorList>
            <person name="Jeffries T.W."/>
            <person name="Grigoriev I.V."/>
            <person name="Grimwood J."/>
            <person name="Laplaza J.M."/>
            <person name="Aerts A."/>
            <person name="Salamov A."/>
            <person name="Schmutz J."/>
            <person name="Lindquist E."/>
            <person name="Dehal P."/>
            <person name="Shapiro H."/>
            <person name="Jin Y.S."/>
            <person name="Passoth V."/>
            <person name="Richardson P.M."/>
        </authorList>
    </citation>
    <scope>NUCLEOTIDE SEQUENCE [LARGE SCALE GENOMIC DNA]</scope>
    <source>
        <strain evidence="15">ATCC 58785 / CBS 6054 / NBRC 10063 / NRRL Y-11545</strain>
    </source>
</reference>
<dbReference type="Gene3D" id="2.40.50.140">
    <property type="entry name" value="Nucleic acid-binding proteins"/>
    <property type="match status" value="4"/>
</dbReference>
<comment type="subunit">
    <text evidence="9">Component of the heterotrimeric canonical replication protein A complex (RPA).</text>
</comment>
<evidence type="ECO:0000256" key="2">
    <source>
        <dbReference type="ARBA" id="ARBA00005690"/>
    </source>
</evidence>
<dbReference type="KEGG" id="pic:PICST_81646"/>
<dbReference type="AlphaFoldDB" id="A3LMX2"/>
<sequence length="616" mass="70126">MSYNLSGGALRDVFSIKKHASVNTPIILQVTNIKPVLYKDEVKKYRLLLNDGQYAAQGLVDEPCITYLQNNNFSRYSIIEVKEFSTFPTQKHIFIVKDAVIVSPTSEKGNSNDYISVDTYYAEHPDDDNLQIAQRQAAARSESPIPGSEQNRPQQFQQPQQYQNQPSNRNGFQGKITPIETLSPYQNNWTIKARVSYKGDLRTWTNAKGEGKLISVNFLDESDEIKASAFQDVAISAHKLLEEGKVYYISKAKVQASNKKFNTLSHPYELVMDRDTKIEECFDVDNVPKMHFNFIKLNQIPNLDPNAIIDVLGALKIVNEPYKITAKSTGKEFDRRNVTIVDETGFAIDVGLWNNTATEFSIPEGSIIAFKSCRVQDFNGRSLTLTQTGSMLPNPNTPESYSLKGWYDNQGVNANFNNLKVESSGGETKIGDRKTIAQAQDESLGLRSEKEPDYFTVKASISFIKTDPNFCYPACTNEVQYNNRKSACNKKLVEQHDNSWRCEKCDKNYAQPTYRYILTCSIMDETNQIWVTLFEREALKILGKDANELIALQDDSAAFKDYIQEKCFQEHVFRIRAKQDTYNDQVRVRYQCVALYDIDYNAEAIHLSEQLDSLLV</sequence>
<dbReference type="Proteomes" id="UP000002258">
    <property type="component" value="Chromosome 2"/>
</dbReference>
<gene>
    <name evidence="14" type="primary">RFA1</name>
    <name evidence="14" type="ORF">PICST_81646</name>
</gene>
<evidence type="ECO:0000313" key="15">
    <source>
        <dbReference type="Proteomes" id="UP000002258"/>
    </source>
</evidence>
<dbReference type="GO" id="GO:0030491">
    <property type="term" value="P:heteroduplex formation"/>
    <property type="evidence" value="ECO:0007669"/>
    <property type="project" value="EnsemblFungi"/>
</dbReference>
<accession>A3LMX2</accession>
<keyword evidence="4 9" id="KW-0479">Metal-binding</keyword>
<protein>
    <recommendedName>
        <fullName evidence="9">Replication protein A subunit</fullName>
    </recommendedName>
</protein>
<dbReference type="GO" id="GO:0005662">
    <property type="term" value="C:DNA replication factor A complex"/>
    <property type="evidence" value="ECO:0007669"/>
    <property type="project" value="EnsemblFungi"/>
</dbReference>
<dbReference type="RefSeq" id="XP_001382257.2">
    <property type="nucleotide sequence ID" value="XM_001382220.1"/>
</dbReference>
<evidence type="ECO:0000313" key="14">
    <source>
        <dbReference type="EMBL" id="ABN64228.2"/>
    </source>
</evidence>
<organism evidence="14 15">
    <name type="scientific">Scheffersomyces stipitis (strain ATCC 58785 / CBS 6054 / NBRC 10063 / NRRL Y-11545)</name>
    <name type="common">Yeast</name>
    <name type="synonym">Pichia stipitis</name>
    <dbReference type="NCBI Taxonomy" id="322104"/>
    <lineage>
        <taxon>Eukaryota</taxon>
        <taxon>Fungi</taxon>
        <taxon>Dikarya</taxon>
        <taxon>Ascomycota</taxon>
        <taxon>Saccharomycotina</taxon>
        <taxon>Pichiomycetes</taxon>
        <taxon>Debaryomycetaceae</taxon>
        <taxon>Scheffersomyces</taxon>
    </lineage>
</organism>
<dbReference type="GeneID" id="4836927"/>
<evidence type="ECO:0000256" key="10">
    <source>
        <dbReference type="SAM" id="MobiDB-lite"/>
    </source>
</evidence>
<dbReference type="FunFam" id="2.40.50.140:FF:000064">
    <property type="entry name" value="Replication protein A subunit"/>
    <property type="match status" value="1"/>
</dbReference>
<keyword evidence="3 9" id="KW-0235">DNA replication</keyword>
<evidence type="ECO:0000256" key="6">
    <source>
        <dbReference type="ARBA" id="ARBA00022833"/>
    </source>
</evidence>
<dbReference type="GO" id="GO:0003690">
    <property type="term" value="F:double-stranded DNA binding"/>
    <property type="evidence" value="ECO:0007669"/>
    <property type="project" value="EnsemblFungi"/>
</dbReference>
<evidence type="ECO:0000256" key="7">
    <source>
        <dbReference type="ARBA" id="ARBA00023125"/>
    </source>
</evidence>
<dbReference type="FunFam" id="2.40.50.140:FF:000090">
    <property type="entry name" value="Replication protein A subunit"/>
    <property type="match status" value="1"/>
</dbReference>
<dbReference type="CDD" id="cd04474">
    <property type="entry name" value="RPA1_DBD_A"/>
    <property type="match status" value="1"/>
</dbReference>
<feature type="region of interest" description="Disordered" evidence="10">
    <location>
        <begin position="134"/>
        <end position="175"/>
    </location>
</feature>
<evidence type="ECO:0000256" key="4">
    <source>
        <dbReference type="ARBA" id="ARBA00022723"/>
    </source>
</evidence>
<dbReference type="InterPro" id="IPR004591">
    <property type="entry name" value="Rfa1"/>
</dbReference>
<comment type="similarity">
    <text evidence="2 9">Belongs to the replication factor A protein 1 family.</text>
</comment>
<evidence type="ECO:0000259" key="12">
    <source>
        <dbReference type="Pfam" id="PF08646"/>
    </source>
</evidence>
<keyword evidence="6 9" id="KW-0862">Zinc</keyword>
<dbReference type="GO" id="GO:0045184">
    <property type="term" value="P:establishment of protein localization"/>
    <property type="evidence" value="ECO:0007669"/>
    <property type="project" value="EnsemblFungi"/>
</dbReference>
<comment type="function">
    <text evidence="9">As part of the replication protein A (RPA/RP-A), a single-stranded DNA-binding heterotrimeric complex, may play an essential role in DNA replication, recombination and repair. Binds and stabilizes single-stranded DNA intermediates, preventing complementary DNA reannealing and recruiting different proteins involved in DNA metabolism.</text>
</comment>
<dbReference type="Pfam" id="PF08646">
    <property type="entry name" value="Rep_fac-A_C"/>
    <property type="match status" value="1"/>
</dbReference>
<feature type="domain" description="Replication factor A C-terminal" evidence="12">
    <location>
        <begin position="454"/>
        <end position="606"/>
    </location>
</feature>
<feature type="domain" description="Replication factor-A protein 1 N-terminal" evidence="11">
    <location>
        <begin position="7"/>
        <end position="98"/>
    </location>
</feature>
<dbReference type="GO" id="GO:0043565">
    <property type="term" value="F:sequence-specific DNA binding"/>
    <property type="evidence" value="ECO:0007669"/>
    <property type="project" value="EnsemblFungi"/>
</dbReference>
<dbReference type="GO" id="GO:0006265">
    <property type="term" value="P:DNA topological change"/>
    <property type="evidence" value="ECO:0007669"/>
    <property type="project" value="EnsemblFungi"/>
</dbReference>
<dbReference type="CDD" id="cd04476">
    <property type="entry name" value="RPA1_DBD_C"/>
    <property type="match status" value="1"/>
</dbReference>
<keyword evidence="15" id="KW-1185">Reference proteome</keyword>
<dbReference type="PANTHER" id="PTHR47165">
    <property type="entry name" value="OS03G0429900 PROTEIN"/>
    <property type="match status" value="1"/>
</dbReference>
<dbReference type="GO" id="GO:0008270">
    <property type="term" value="F:zinc ion binding"/>
    <property type="evidence" value="ECO:0007669"/>
    <property type="project" value="UniProtKB-KW"/>
</dbReference>
<dbReference type="CDD" id="cd04475">
    <property type="entry name" value="RPA1_DBD_B"/>
    <property type="match status" value="1"/>
</dbReference>
<keyword evidence="7 9" id="KW-0238">DNA-binding</keyword>
<evidence type="ECO:0000256" key="8">
    <source>
        <dbReference type="ARBA" id="ARBA00023242"/>
    </source>
</evidence>
<dbReference type="GO" id="GO:0003697">
    <property type="term" value="F:single-stranded DNA binding"/>
    <property type="evidence" value="ECO:0007669"/>
    <property type="project" value="EnsemblFungi"/>
</dbReference>
<dbReference type="InterPro" id="IPR007199">
    <property type="entry name" value="Rep_factor-A_N"/>
</dbReference>
<dbReference type="HOGENOM" id="CLU_012393_2_0_1"/>
<dbReference type="FunCoup" id="A3LMX2">
    <property type="interactions" value="1200"/>
</dbReference>
<evidence type="ECO:0000259" key="13">
    <source>
        <dbReference type="Pfam" id="PF16900"/>
    </source>
</evidence>
<evidence type="ECO:0000256" key="3">
    <source>
        <dbReference type="ARBA" id="ARBA00022705"/>
    </source>
</evidence>
<dbReference type="Pfam" id="PF04057">
    <property type="entry name" value="Rep-A_N"/>
    <property type="match status" value="1"/>
</dbReference>
<dbReference type="eggNOG" id="KOG0851">
    <property type="taxonomic scope" value="Eukaryota"/>
</dbReference>
<dbReference type="FunFam" id="2.40.50.140:FF:000041">
    <property type="entry name" value="Replication protein A subunit"/>
    <property type="match status" value="1"/>
</dbReference>
<dbReference type="GO" id="GO:0006289">
    <property type="term" value="P:nucleotide-excision repair"/>
    <property type="evidence" value="ECO:0007669"/>
    <property type="project" value="EnsemblFungi"/>
</dbReference>
<dbReference type="PANTHER" id="PTHR47165:SF4">
    <property type="entry name" value="OS03G0429900 PROTEIN"/>
    <property type="match status" value="1"/>
</dbReference>
<evidence type="ECO:0000256" key="9">
    <source>
        <dbReference type="RuleBase" id="RU364130"/>
    </source>
</evidence>
<dbReference type="GO" id="GO:0000781">
    <property type="term" value="C:chromosome, telomeric region"/>
    <property type="evidence" value="ECO:0007669"/>
    <property type="project" value="EnsemblFungi"/>
</dbReference>
<dbReference type="GO" id="GO:0000794">
    <property type="term" value="C:condensed nuclear chromosome"/>
    <property type="evidence" value="ECO:0007669"/>
    <property type="project" value="EnsemblFungi"/>
</dbReference>
<dbReference type="InterPro" id="IPR031657">
    <property type="entry name" value="REPA_OB_2"/>
</dbReference>
<dbReference type="InterPro" id="IPR047192">
    <property type="entry name" value="Euk_RPA1_DBD_C"/>
</dbReference>
<keyword evidence="8 9" id="KW-0539">Nucleus</keyword>
<dbReference type="InterPro" id="IPR012340">
    <property type="entry name" value="NA-bd_OB-fold"/>
</dbReference>
<keyword evidence="5 9" id="KW-0863">Zinc-finger</keyword>
<dbReference type="NCBIfam" id="TIGR00617">
    <property type="entry name" value="rpa1"/>
    <property type="match status" value="1"/>
</dbReference>
<evidence type="ECO:0000259" key="11">
    <source>
        <dbReference type="Pfam" id="PF04057"/>
    </source>
</evidence>
<comment type="subcellular location">
    <subcellularLocation>
        <location evidence="1 9">Nucleus</location>
    </subcellularLocation>
</comment>
<dbReference type="EMBL" id="CP000496">
    <property type="protein sequence ID" value="ABN64228.2"/>
    <property type="molecule type" value="Genomic_DNA"/>
</dbReference>
<dbReference type="STRING" id="322104.A3LMX2"/>
<dbReference type="OMA" id="DQCDAFY"/>
<dbReference type="GO" id="GO:0007131">
    <property type="term" value="P:reciprocal meiotic recombination"/>
    <property type="evidence" value="ECO:0007669"/>
    <property type="project" value="EnsemblFungi"/>
</dbReference>
<dbReference type="InterPro" id="IPR013955">
    <property type="entry name" value="Rep_factor-A_C"/>
</dbReference>
<dbReference type="GO" id="GO:0007004">
    <property type="term" value="P:telomere maintenance via telomerase"/>
    <property type="evidence" value="ECO:0007669"/>
    <property type="project" value="EnsemblFungi"/>
</dbReference>
<dbReference type="OrthoDB" id="1751331at2759"/>
<dbReference type="GO" id="GO:0043934">
    <property type="term" value="P:sporulation"/>
    <property type="evidence" value="ECO:0007669"/>
    <property type="project" value="EnsemblFungi"/>
</dbReference>
<name>A3LMX2_PICST</name>
<feature type="compositionally biased region" description="Low complexity" evidence="10">
    <location>
        <begin position="150"/>
        <end position="168"/>
    </location>
</feature>
<dbReference type="SUPFAM" id="SSF50249">
    <property type="entry name" value="Nucleic acid-binding proteins"/>
    <property type="match status" value="4"/>
</dbReference>
<dbReference type="Pfam" id="PF16900">
    <property type="entry name" value="REPA_OB_2"/>
    <property type="match status" value="1"/>
</dbReference>
<feature type="domain" description="Replication protein A OB" evidence="13">
    <location>
        <begin position="297"/>
        <end position="393"/>
    </location>
</feature>
<evidence type="ECO:0000256" key="1">
    <source>
        <dbReference type="ARBA" id="ARBA00004123"/>
    </source>
</evidence>
<dbReference type="GO" id="GO:0000722">
    <property type="term" value="P:telomere maintenance via recombination"/>
    <property type="evidence" value="ECO:0007669"/>
    <property type="project" value="EnsemblFungi"/>
</dbReference>
<proteinExistence type="inferred from homology"/>
<dbReference type="InParanoid" id="A3LMX2"/>
<dbReference type="GO" id="GO:0016567">
    <property type="term" value="P:protein ubiquitination"/>
    <property type="evidence" value="ECO:0007669"/>
    <property type="project" value="EnsemblFungi"/>
</dbReference>
<dbReference type="GO" id="GO:0005829">
    <property type="term" value="C:cytosol"/>
    <property type="evidence" value="ECO:0007669"/>
    <property type="project" value="EnsemblFungi"/>
</dbReference>